<keyword evidence="6" id="KW-0966">Cell projection</keyword>
<keyword evidence="6" id="KW-0282">Flagellum</keyword>
<dbReference type="Pfam" id="PF06429">
    <property type="entry name" value="Flg_bbr_C"/>
    <property type="match status" value="1"/>
</dbReference>
<dbReference type="InterPro" id="IPR053967">
    <property type="entry name" value="LlgE_F_G-like_D1"/>
</dbReference>
<comment type="similarity">
    <text evidence="1 2">Belongs to the flagella basal body rod proteins family.</text>
</comment>
<evidence type="ECO:0000313" key="6">
    <source>
        <dbReference type="EMBL" id="KIE47333.1"/>
    </source>
</evidence>
<gene>
    <name evidence="6" type="ORF">U732_1521</name>
</gene>
<evidence type="ECO:0000256" key="1">
    <source>
        <dbReference type="ARBA" id="ARBA00009677"/>
    </source>
</evidence>
<evidence type="ECO:0000259" key="5">
    <source>
        <dbReference type="Pfam" id="PF22692"/>
    </source>
</evidence>
<proteinExistence type="inferred from homology"/>
<dbReference type="GO" id="GO:0071978">
    <property type="term" value="P:bacterial-type flagellum-dependent swarming motility"/>
    <property type="evidence" value="ECO:0007669"/>
    <property type="project" value="TreeGrafter"/>
</dbReference>
<evidence type="ECO:0000259" key="3">
    <source>
        <dbReference type="Pfam" id="PF00460"/>
    </source>
</evidence>
<keyword evidence="6" id="KW-0969">Cilium</keyword>
<comment type="caution">
    <text evidence="6">The sequence shown here is derived from an EMBL/GenBank/DDBJ whole genome shotgun (WGS) entry which is preliminary data.</text>
</comment>
<feature type="domain" description="Flagellar basal body rod protein N-terminal" evidence="3">
    <location>
        <begin position="5"/>
        <end position="35"/>
    </location>
</feature>
<dbReference type="InterPro" id="IPR037925">
    <property type="entry name" value="FlgE/F/G-like"/>
</dbReference>
<dbReference type="InterPro" id="IPR019776">
    <property type="entry name" value="Flagellar_basal_body_rod_CS"/>
</dbReference>
<name>A0A0C1U6F4_9CLOT</name>
<feature type="domain" description="Flagellar basal-body/hook protein C-terminal" evidence="4">
    <location>
        <begin position="215"/>
        <end position="260"/>
    </location>
</feature>
<evidence type="ECO:0000256" key="2">
    <source>
        <dbReference type="RuleBase" id="RU362116"/>
    </source>
</evidence>
<dbReference type="Pfam" id="PF22692">
    <property type="entry name" value="LlgE_F_G_D1"/>
    <property type="match status" value="1"/>
</dbReference>
<dbReference type="Pfam" id="PF00460">
    <property type="entry name" value="Flg_bb_rod"/>
    <property type="match status" value="1"/>
</dbReference>
<feature type="domain" description="Flagellar hook protein FlgE/F/G-like D1" evidence="5">
    <location>
        <begin position="93"/>
        <end position="165"/>
    </location>
</feature>
<keyword evidence="2" id="KW-0975">Bacterial flagellum</keyword>
<dbReference type="InterPro" id="IPR001444">
    <property type="entry name" value="Flag_bb_rod_N"/>
</dbReference>
<dbReference type="AlphaFoldDB" id="A0A0C1U6F4"/>
<dbReference type="RefSeq" id="WP_052268059.1">
    <property type="nucleotide sequence ID" value="NZ_AYSO01000015.1"/>
</dbReference>
<dbReference type="STRING" id="29341.RSJ17_12635"/>
<dbReference type="PANTHER" id="PTHR30435:SF19">
    <property type="entry name" value="FLAGELLAR BASAL-BODY ROD PROTEIN FLGG"/>
    <property type="match status" value="1"/>
</dbReference>
<dbReference type="PANTHER" id="PTHR30435">
    <property type="entry name" value="FLAGELLAR PROTEIN"/>
    <property type="match status" value="1"/>
</dbReference>
<organism evidence="6 7">
    <name type="scientific">Clostridium argentinense CDC 2741</name>
    <dbReference type="NCBI Taxonomy" id="1418104"/>
    <lineage>
        <taxon>Bacteria</taxon>
        <taxon>Bacillati</taxon>
        <taxon>Bacillota</taxon>
        <taxon>Clostridia</taxon>
        <taxon>Eubacteriales</taxon>
        <taxon>Clostridiaceae</taxon>
        <taxon>Clostridium</taxon>
    </lineage>
</organism>
<dbReference type="GO" id="GO:0009425">
    <property type="term" value="C:bacterial-type flagellum basal body"/>
    <property type="evidence" value="ECO:0007669"/>
    <property type="project" value="UniProtKB-SubCell"/>
</dbReference>
<dbReference type="InterPro" id="IPR020013">
    <property type="entry name" value="Flagellar_FlgE/F/G"/>
</dbReference>
<protein>
    <submittedName>
        <fullName evidence="6">Flagellar hook-basal body family protein</fullName>
    </submittedName>
</protein>
<dbReference type="EMBL" id="AYSO01000015">
    <property type="protein sequence ID" value="KIE47333.1"/>
    <property type="molecule type" value="Genomic_DNA"/>
</dbReference>
<dbReference type="InterPro" id="IPR010930">
    <property type="entry name" value="Flg_bb/hook_C_dom"/>
</dbReference>
<keyword evidence="7" id="KW-1185">Reference proteome</keyword>
<evidence type="ECO:0000313" key="7">
    <source>
        <dbReference type="Proteomes" id="UP000031366"/>
    </source>
</evidence>
<evidence type="ECO:0000259" key="4">
    <source>
        <dbReference type="Pfam" id="PF06429"/>
    </source>
</evidence>
<sequence>MYTLLNSNRSAMVAQQRKLDTISNNLANVNTTGYKKLKAQFSDLYQDTLERQGYPTTDGAENLNYGTGVKIGKAVRQVTQGSLVETGKNSDLAIDGQGYFKIYMANNTTAYTRSGDFKVDSTGVLVDGNGNRLSVVDRNGNEVNYPNGRMRLTNENFTIDKNGVLYRKENDNFIEVGSIKTYDSIGDTSLLSVGESLFVPREGTTMYETRNRNIQQGYLENSNVNVGEEMSDMILTQRAFQLSSTGLKTTDEMWGLVNSLR</sequence>
<dbReference type="NCBIfam" id="TIGR03506">
    <property type="entry name" value="FlgEFG_subfam"/>
    <property type="match status" value="1"/>
</dbReference>
<dbReference type="Proteomes" id="UP000031366">
    <property type="component" value="Unassembled WGS sequence"/>
</dbReference>
<reference evidence="6 7" key="1">
    <citation type="journal article" date="2015" name="Infect. Genet. Evol.">
        <title>Genomic sequences of six botulinum neurotoxin-producing strains representing three clostridial species illustrate the mobility and diversity of botulinum neurotoxin genes.</title>
        <authorList>
            <person name="Smith T.J."/>
            <person name="Hill K.K."/>
            <person name="Xie G."/>
            <person name="Foley B.T."/>
            <person name="Williamson C.H."/>
            <person name="Foster J.T."/>
            <person name="Johnson S.L."/>
            <person name="Chertkov O."/>
            <person name="Teshima H."/>
            <person name="Gibbons H.S."/>
            <person name="Johnsky L.A."/>
            <person name="Karavis M.A."/>
            <person name="Smith L.A."/>
        </authorList>
    </citation>
    <scope>NUCLEOTIDE SEQUENCE [LARGE SCALE GENOMIC DNA]</scope>
    <source>
        <strain evidence="6 7">CDC 2741</strain>
    </source>
</reference>
<comment type="subcellular location">
    <subcellularLocation>
        <location evidence="2">Bacterial flagellum basal body</location>
    </subcellularLocation>
</comment>
<dbReference type="OrthoDB" id="9804559at2"/>
<dbReference type="PROSITE" id="PS00588">
    <property type="entry name" value="FLAGELLA_BB_ROD"/>
    <property type="match status" value="1"/>
</dbReference>
<dbReference type="SUPFAM" id="SSF117143">
    <property type="entry name" value="Flagellar hook protein flgE"/>
    <property type="match status" value="1"/>
</dbReference>
<accession>A0A0C1U6F4</accession>